<feature type="compositionally biased region" description="Low complexity" evidence="2">
    <location>
        <begin position="521"/>
        <end position="536"/>
    </location>
</feature>
<keyword evidence="4" id="KW-1185">Reference proteome</keyword>
<feature type="compositionally biased region" description="Basic and acidic residues" evidence="2">
    <location>
        <begin position="400"/>
        <end position="414"/>
    </location>
</feature>
<dbReference type="GO" id="GO:1990023">
    <property type="term" value="C:mitotic spindle midzone"/>
    <property type="evidence" value="ECO:0007669"/>
    <property type="project" value="TreeGrafter"/>
</dbReference>
<name>H0ED18_GLAL7</name>
<feature type="coiled-coil region" evidence="1">
    <location>
        <begin position="225"/>
        <end position="259"/>
    </location>
</feature>
<dbReference type="HOGENOM" id="CLU_280063_0_0_1"/>
<evidence type="ECO:0000256" key="1">
    <source>
        <dbReference type="SAM" id="Coils"/>
    </source>
</evidence>
<organism evidence="3 4">
    <name type="scientific">Glarea lozoyensis (strain ATCC 74030 / MF5533)</name>
    <dbReference type="NCBI Taxonomy" id="1104152"/>
    <lineage>
        <taxon>Eukaryota</taxon>
        <taxon>Fungi</taxon>
        <taxon>Dikarya</taxon>
        <taxon>Ascomycota</taxon>
        <taxon>Pezizomycotina</taxon>
        <taxon>Leotiomycetes</taxon>
        <taxon>Helotiales</taxon>
        <taxon>Helotiaceae</taxon>
        <taxon>Glarea</taxon>
    </lineage>
</organism>
<keyword evidence="1" id="KW-0175">Coiled coil</keyword>
<dbReference type="InParanoid" id="H0ED18"/>
<evidence type="ECO:0000313" key="3">
    <source>
        <dbReference type="EMBL" id="EHL03672.1"/>
    </source>
</evidence>
<protein>
    <submittedName>
        <fullName evidence="3">Putative Anaphase spindle elongation protein 1</fullName>
    </submittedName>
</protein>
<evidence type="ECO:0000256" key="2">
    <source>
        <dbReference type="SAM" id="MobiDB-lite"/>
    </source>
</evidence>
<evidence type="ECO:0000313" key="4">
    <source>
        <dbReference type="Proteomes" id="UP000005446"/>
    </source>
</evidence>
<proteinExistence type="predicted"/>
<dbReference type="GO" id="GO:0005737">
    <property type="term" value="C:cytoplasm"/>
    <property type="evidence" value="ECO:0007669"/>
    <property type="project" value="TreeGrafter"/>
</dbReference>
<dbReference type="Proteomes" id="UP000005446">
    <property type="component" value="Unassembled WGS sequence"/>
</dbReference>
<reference evidence="3 4" key="1">
    <citation type="journal article" date="2012" name="Eukaryot. Cell">
        <title>Genome sequence of the fungus Glarea lozoyensis: the first genome sequence of a species from the Helotiaceae family.</title>
        <authorList>
            <person name="Youssar L."/>
            <person name="Gruening B.A."/>
            <person name="Erxleben A."/>
            <person name="Guenther S."/>
            <person name="Huettel W."/>
        </authorList>
    </citation>
    <scope>NUCLEOTIDE SEQUENCE [LARGE SCALE GENOMIC DNA]</scope>
    <source>
        <strain evidence="4">ATCC 74030 / MF5533</strain>
    </source>
</reference>
<feature type="region of interest" description="Disordered" evidence="2">
    <location>
        <begin position="459"/>
        <end position="685"/>
    </location>
</feature>
<dbReference type="PANTHER" id="PTHR19321:SF41">
    <property type="entry name" value="FASCETTO-RELATED"/>
    <property type="match status" value="1"/>
</dbReference>
<dbReference type="OrthoDB" id="642895at2759"/>
<feature type="compositionally biased region" description="Basic residues" evidence="2">
    <location>
        <begin position="1106"/>
        <end position="1117"/>
    </location>
</feature>
<dbReference type="Pfam" id="PF03999">
    <property type="entry name" value="MAP65_ASE1"/>
    <property type="match status" value="1"/>
</dbReference>
<dbReference type="PANTHER" id="PTHR19321">
    <property type="entry name" value="PROTEIN REGULATOR OF CYTOKINESIS 1 PRC1-RELATED"/>
    <property type="match status" value="1"/>
</dbReference>
<feature type="compositionally biased region" description="Pro residues" evidence="2">
    <location>
        <begin position="584"/>
        <end position="594"/>
    </location>
</feature>
<dbReference type="GO" id="GO:0008017">
    <property type="term" value="F:microtubule binding"/>
    <property type="evidence" value="ECO:0007669"/>
    <property type="project" value="InterPro"/>
</dbReference>
<feature type="region of interest" description="Disordered" evidence="2">
    <location>
        <begin position="390"/>
        <end position="414"/>
    </location>
</feature>
<dbReference type="Gene3D" id="1.20.58.1520">
    <property type="match status" value="1"/>
</dbReference>
<feature type="region of interest" description="Disordered" evidence="2">
    <location>
        <begin position="789"/>
        <end position="818"/>
    </location>
</feature>
<dbReference type="GO" id="GO:0051256">
    <property type="term" value="P:mitotic spindle midzone assembly"/>
    <property type="evidence" value="ECO:0007669"/>
    <property type="project" value="TreeGrafter"/>
</dbReference>
<accession>H0ED18</accession>
<feature type="region of interest" description="Disordered" evidence="2">
    <location>
        <begin position="749"/>
        <end position="774"/>
    </location>
</feature>
<sequence>MDTSYLSSQVSTIIGQLHGLFDEIGVPNHDRESREAELFAALSETLHNQVKLVAAEKSELGEEAQRIITTIRQMEASLDDEKAHRDYEPEDEDLKITYPLLRCLQVLKEKHQQISKLHKERFDQVKKLVQALESYSSHLESSFIKIKLPPTAPNSTIAPTFDLSPTYVTALDDEFTRVYEEYTRRVATVKALSENVIQLWAELGTPQAQTDGMIVKYYRDSPEQLGLHEEDIARLRQKRDKLAEEKKSREKRLKDLKSMVEGLWERLGVEEQERKRFLNGNRGCGVRQINEFEDELSRLNELKRQNLHLFVEDARYKLQDLWDGLYFSEEEMLEFTPAFSDVYSDALLEAHEQEIERLEALKEQRLPTLSLIDEHRSLVKDRDDLLASSQDASRLLGRGQKGEKRDPTRLLREEKMRKRIAKDLPKIAVKLRKLLEKWEDEYGRPFLVRGERYLDELEASEARPAPGPRSKTPAGPPPSVARNQPKSAPPSRSNSIKAPPPRAGAKTPTAGGTLRRNPIQASAAAKSPSKIPARAPLSHLKGGNNSPERKARPESRMDTDRTLRSKMPPPPPRAPPPKMRDLFVPPPAPTPIGRPNPRSESVLSSGSVRAVTPEDPYGYPQGRQQREQSYHELKSSMRQNERLTQSSYSTAPPSRQISNTSSATTGVSGSENWETYSEISEPEEDASEDYYAKLRAARVIDLVASVTSSSSRVLDISLKLHSRLALMYAPASHPQVRGYHLQLQELIDMTSSKRGPGRPPGSTKPSKEKISQKGGLQILVRTNSHFDAEYISPEESPTKRKQKRRAEKRSEKPTKRAKRITIEEEVVLSDDDNTTEATSAHHSVGHYFKPDRASELISIFNQVGVSASTFMISMDSFSGVKEWLDTCHLDKDDERINEVEELCGTIAKLLRERRAPRVARQPASPGDAQIMPSEQLFSFRDVGLTVALLAPVEMFKGITTVKNKTFVRCWITKSGPEKLMLWFACHWLAKQTGKVTSIRDQVGNIFKINHRGMPKPPKAEIVLDRLPCRTCIEYKGHISEMTGIEYSFVYMPKTGKVHLGKDKYGNVVFPLCADEEDLESTDSETEQEDFQPRVEVRHTTVSTLQKYRHVPNPRKAKRNDASY</sequence>
<feature type="compositionally biased region" description="Polar residues" evidence="2">
    <location>
        <begin position="481"/>
        <end position="496"/>
    </location>
</feature>
<feature type="region of interest" description="Disordered" evidence="2">
    <location>
        <begin position="1098"/>
        <end position="1123"/>
    </location>
</feature>
<dbReference type="AlphaFoldDB" id="H0ED18"/>
<dbReference type="EMBL" id="AGUE01000006">
    <property type="protein sequence ID" value="EHL03672.1"/>
    <property type="molecule type" value="Genomic_DNA"/>
</dbReference>
<feature type="compositionally biased region" description="Polar residues" evidence="2">
    <location>
        <begin position="598"/>
        <end position="607"/>
    </location>
</feature>
<feature type="compositionally biased region" description="Polar residues" evidence="2">
    <location>
        <begin position="642"/>
        <end position="678"/>
    </location>
</feature>
<dbReference type="InterPro" id="IPR007145">
    <property type="entry name" value="MAP65_Ase1_PRC1"/>
</dbReference>
<feature type="compositionally biased region" description="Basic and acidic residues" evidence="2">
    <location>
        <begin position="547"/>
        <end position="563"/>
    </location>
</feature>
<comment type="caution">
    <text evidence="3">The sequence shown here is derived from an EMBL/GenBank/DDBJ whole genome shotgun (WGS) entry which is preliminary data.</text>
</comment>
<feature type="compositionally biased region" description="Basic and acidic residues" evidence="2">
    <location>
        <begin position="624"/>
        <end position="641"/>
    </location>
</feature>
<gene>
    <name evidence="3" type="ORF">M7I_0318</name>
</gene>
<feature type="compositionally biased region" description="Pro residues" evidence="2">
    <location>
        <begin position="567"/>
        <end position="577"/>
    </location>
</feature>